<name>A0A9N9S140_9DIPT</name>
<dbReference type="GO" id="GO:0007131">
    <property type="term" value="P:reciprocal meiotic recombination"/>
    <property type="evidence" value="ECO:0007669"/>
    <property type="project" value="TreeGrafter"/>
</dbReference>
<reference evidence="5" key="2">
    <citation type="submission" date="2022-10" db="EMBL/GenBank/DDBJ databases">
        <authorList>
            <consortium name="ENA_rothamsted_submissions"/>
            <consortium name="culmorum"/>
            <person name="King R."/>
        </authorList>
    </citation>
    <scope>NUCLEOTIDE SEQUENCE</scope>
</reference>
<evidence type="ECO:0000256" key="1">
    <source>
        <dbReference type="ARBA" id="ARBA00004123"/>
    </source>
</evidence>
<dbReference type="GO" id="GO:0005815">
    <property type="term" value="C:microtubule organizing center"/>
    <property type="evidence" value="ECO:0007669"/>
    <property type="project" value="TreeGrafter"/>
</dbReference>
<dbReference type="AlphaFoldDB" id="A0A9N9S140"/>
<feature type="region of interest" description="Disordered" evidence="3">
    <location>
        <begin position="1"/>
        <end position="21"/>
    </location>
</feature>
<evidence type="ECO:0000313" key="5">
    <source>
        <dbReference type="EMBL" id="CAG9807241.1"/>
    </source>
</evidence>
<evidence type="ECO:0000256" key="3">
    <source>
        <dbReference type="SAM" id="MobiDB-lite"/>
    </source>
</evidence>
<evidence type="ECO:0000313" key="6">
    <source>
        <dbReference type="Proteomes" id="UP001153620"/>
    </source>
</evidence>
<dbReference type="SUPFAM" id="SSF52540">
    <property type="entry name" value="P-loop containing nucleoside triphosphate hydrolases"/>
    <property type="match status" value="1"/>
</dbReference>
<dbReference type="Pfam" id="PF06745">
    <property type="entry name" value="ATPase"/>
    <property type="match status" value="1"/>
</dbReference>
<dbReference type="GO" id="GO:0005657">
    <property type="term" value="C:replication fork"/>
    <property type="evidence" value="ECO:0007669"/>
    <property type="project" value="TreeGrafter"/>
</dbReference>
<evidence type="ECO:0000259" key="4">
    <source>
        <dbReference type="Pfam" id="PF06745"/>
    </source>
</evidence>
<organism evidence="5 6">
    <name type="scientific">Chironomus riparius</name>
    <dbReference type="NCBI Taxonomy" id="315576"/>
    <lineage>
        <taxon>Eukaryota</taxon>
        <taxon>Metazoa</taxon>
        <taxon>Ecdysozoa</taxon>
        <taxon>Arthropoda</taxon>
        <taxon>Hexapoda</taxon>
        <taxon>Insecta</taxon>
        <taxon>Pterygota</taxon>
        <taxon>Neoptera</taxon>
        <taxon>Endopterygota</taxon>
        <taxon>Diptera</taxon>
        <taxon>Nematocera</taxon>
        <taxon>Chironomoidea</taxon>
        <taxon>Chironomidae</taxon>
        <taxon>Chironominae</taxon>
        <taxon>Chironomus</taxon>
    </lineage>
</organism>
<dbReference type="GO" id="GO:0033063">
    <property type="term" value="C:Rad51B-Rad51C-Rad51D-XRCC2 complex"/>
    <property type="evidence" value="ECO:0007669"/>
    <property type="project" value="TreeGrafter"/>
</dbReference>
<dbReference type="GO" id="GO:0008094">
    <property type="term" value="F:ATP-dependent activity, acting on DNA"/>
    <property type="evidence" value="ECO:0007669"/>
    <property type="project" value="TreeGrafter"/>
</dbReference>
<dbReference type="GO" id="GO:0003697">
    <property type="term" value="F:single-stranded DNA binding"/>
    <property type="evidence" value="ECO:0007669"/>
    <property type="project" value="TreeGrafter"/>
</dbReference>
<dbReference type="EMBL" id="OU895879">
    <property type="protein sequence ID" value="CAG9807241.1"/>
    <property type="molecule type" value="Genomic_DNA"/>
</dbReference>
<dbReference type="PANTHER" id="PTHR46457:SF1">
    <property type="entry name" value="DNA REPAIR PROTEIN RAD51 HOMOLOG 4"/>
    <property type="match status" value="1"/>
</dbReference>
<dbReference type="Proteomes" id="UP001153620">
    <property type="component" value="Chromosome 3"/>
</dbReference>
<gene>
    <name evidence="5" type="ORF">CHIRRI_LOCUS10090</name>
</gene>
<dbReference type="InterPro" id="IPR027417">
    <property type="entry name" value="P-loop_NTPase"/>
</dbReference>
<comment type="subcellular location">
    <subcellularLocation>
        <location evidence="1">Nucleus</location>
    </subcellularLocation>
</comment>
<dbReference type="GO" id="GO:0000724">
    <property type="term" value="P:double-strand break repair via homologous recombination"/>
    <property type="evidence" value="ECO:0007669"/>
    <property type="project" value="TreeGrafter"/>
</dbReference>
<dbReference type="InterPro" id="IPR051988">
    <property type="entry name" value="HRR_RAD51_Paralog"/>
</dbReference>
<dbReference type="GO" id="GO:0042148">
    <property type="term" value="P:DNA strand invasion"/>
    <property type="evidence" value="ECO:0007669"/>
    <property type="project" value="TreeGrafter"/>
</dbReference>
<keyword evidence="2" id="KW-0539">Nucleus</keyword>
<proteinExistence type="predicted"/>
<dbReference type="GO" id="GO:0000400">
    <property type="term" value="F:four-way junction DNA binding"/>
    <property type="evidence" value="ECO:0007669"/>
    <property type="project" value="TreeGrafter"/>
</dbReference>
<reference evidence="5" key="1">
    <citation type="submission" date="2022-01" db="EMBL/GenBank/DDBJ databases">
        <authorList>
            <person name="King R."/>
        </authorList>
    </citation>
    <scope>NUCLEOTIDE SEQUENCE</scope>
</reference>
<feature type="compositionally biased region" description="Basic residues" evidence="3">
    <location>
        <begin position="7"/>
        <end position="16"/>
    </location>
</feature>
<keyword evidence="6" id="KW-1185">Reference proteome</keyword>
<accession>A0A9N9S140</accession>
<dbReference type="GO" id="GO:0000723">
    <property type="term" value="P:telomere maintenance"/>
    <property type="evidence" value="ECO:0007669"/>
    <property type="project" value="TreeGrafter"/>
</dbReference>
<evidence type="ECO:0000256" key="2">
    <source>
        <dbReference type="ARBA" id="ARBA00023242"/>
    </source>
</evidence>
<dbReference type="Gene3D" id="3.40.50.300">
    <property type="entry name" value="P-loop containing nucleotide triphosphate hydrolases"/>
    <property type="match status" value="1"/>
</dbReference>
<sequence length="360" mass="41448">MPQNKKFLPKRKKSSKSKKDNVKFHRTDYSSEIFGDFSVEDLKFLHKVPIKLQIKKLKELLRYDNKIDDDTMPNILPDADSLHVEDTIKTEIISSGIKEFDDLFVAKGILSGTIMEICGKRNVGKSILINSILINILKDHTDFEVIYFDSKPQFRTDIITKLCAAQGMNDKDAENINKRFSIIQINNMYDLVHALEQLFDPQRVCRIYNKNFDMSKVRFIVINTITMPYYHCSSPLSVSKKITSDLHKTIHRLAKYYGVTFFIANITLHRLNKTSESDKGDDASSTSSVLSLLEPAEKFKAALDEFWPEILDYRFYMTESSGCFDSLGFLKLPRNLELVEGRYEKIGETAEVYITELGMV</sequence>
<feature type="domain" description="KaiC-like" evidence="4">
    <location>
        <begin position="94"/>
        <end position="267"/>
    </location>
</feature>
<dbReference type="PANTHER" id="PTHR46457">
    <property type="entry name" value="DNA REPAIR PROTEIN RAD51 HOMOLOG 4"/>
    <property type="match status" value="1"/>
</dbReference>
<protein>
    <recommendedName>
        <fullName evidence="4">KaiC-like domain-containing protein</fullName>
    </recommendedName>
</protein>
<dbReference type="InterPro" id="IPR014774">
    <property type="entry name" value="KaiC-like_dom"/>
</dbReference>